<dbReference type="Proteomes" id="UP001597405">
    <property type="component" value="Unassembled WGS sequence"/>
</dbReference>
<evidence type="ECO:0000313" key="1">
    <source>
        <dbReference type="EMBL" id="MFD1983318.1"/>
    </source>
</evidence>
<reference evidence="2" key="1">
    <citation type="journal article" date="2019" name="Int. J. Syst. Evol. Microbiol.">
        <title>The Global Catalogue of Microorganisms (GCM) 10K type strain sequencing project: providing services to taxonomists for standard genome sequencing and annotation.</title>
        <authorList>
            <consortium name="The Broad Institute Genomics Platform"/>
            <consortium name="The Broad Institute Genome Sequencing Center for Infectious Disease"/>
            <person name="Wu L."/>
            <person name="Ma J."/>
        </authorList>
    </citation>
    <scope>NUCLEOTIDE SEQUENCE [LARGE SCALE GENOMIC DNA]</scope>
    <source>
        <strain evidence="2">CGMCC 1.16225</strain>
    </source>
</reference>
<proteinExistence type="predicted"/>
<gene>
    <name evidence="1" type="ORF">ACFSOZ_11635</name>
</gene>
<keyword evidence="2" id="KW-1185">Reference proteome</keyword>
<name>A0ABW4U7M2_9HYPH</name>
<evidence type="ECO:0000313" key="2">
    <source>
        <dbReference type="Proteomes" id="UP001597405"/>
    </source>
</evidence>
<comment type="caution">
    <text evidence="1">The sequence shown here is derived from an EMBL/GenBank/DDBJ whole genome shotgun (WGS) entry which is preliminary data.</text>
</comment>
<accession>A0ABW4U7M2</accession>
<sequence length="181" mass="20376">MKRMREKDIPAFVQEVAATGCNICALGRGHYFMGDADVPRSKRRGLYTKLADIDARYGSRDHLRDKIAAHLTSIGRYIDVPPPEAEAWLEELLPTSEREIDDVAPDVSKVTAYDVAHIATYAVLLMAEAEGADWRHVARVTLKLDPQSEPEMARRAWTSHLARAQWLITTGFWEAQSDSLQ</sequence>
<dbReference type="RefSeq" id="WP_379097503.1">
    <property type="nucleotide sequence ID" value="NZ_JBHUGZ010000007.1"/>
</dbReference>
<organism evidence="1 2">
    <name type="scientific">Mesorhizobium newzealandense</name>
    <dbReference type="NCBI Taxonomy" id="1300302"/>
    <lineage>
        <taxon>Bacteria</taxon>
        <taxon>Pseudomonadati</taxon>
        <taxon>Pseudomonadota</taxon>
        <taxon>Alphaproteobacteria</taxon>
        <taxon>Hyphomicrobiales</taxon>
        <taxon>Phyllobacteriaceae</taxon>
        <taxon>Mesorhizobium</taxon>
    </lineage>
</organism>
<dbReference type="EMBL" id="JBHUGZ010000007">
    <property type="protein sequence ID" value="MFD1983318.1"/>
    <property type="molecule type" value="Genomic_DNA"/>
</dbReference>
<protein>
    <submittedName>
        <fullName evidence="1">Uncharacterized protein</fullName>
    </submittedName>
</protein>